<feature type="compositionally biased region" description="Basic and acidic residues" evidence="1">
    <location>
        <begin position="66"/>
        <end position="114"/>
    </location>
</feature>
<evidence type="ECO:0000313" key="3">
    <source>
        <dbReference type="Proteomes" id="UP001460270"/>
    </source>
</evidence>
<reference evidence="3" key="1">
    <citation type="submission" date="2024-04" db="EMBL/GenBank/DDBJ databases">
        <title>Salinicola lusitanus LLJ914,a marine bacterium isolated from the Okinawa Trough.</title>
        <authorList>
            <person name="Li J."/>
        </authorList>
    </citation>
    <scope>NUCLEOTIDE SEQUENCE [LARGE SCALE GENOMIC DNA]</scope>
</reference>
<proteinExistence type="predicted"/>
<dbReference type="AlphaFoldDB" id="A0AAW0MJB8"/>
<feature type="compositionally biased region" description="Basic and acidic residues" evidence="1">
    <location>
        <begin position="20"/>
        <end position="36"/>
    </location>
</feature>
<keyword evidence="3" id="KW-1185">Reference proteome</keyword>
<evidence type="ECO:0000256" key="1">
    <source>
        <dbReference type="SAM" id="MobiDB-lite"/>
    </source>
</evidence>
<sequence length="114" mass="13507">MKLMKSRLGVESPADEDELGDCRRDQKCKDNTESKTRPSPRSRLFQVQSKTKTSEFKMGPSPRQDQVQEKTEIKTRPSSRQDRDQDKTKFKTRLRQDRDQDKTEFRTRPSSRQD</sequence>
<comment type="caution">
    <text evidence="2">The sequence shown here is derived from an EMBL/GenBank/DDBJ whole genome shotgun (WGS) entry which is preliminary data.</text>
</comment>
<organism evidence="2 3">
    <name type="scientific">Mugilogobius chulae</name>
    <name type="common">yellowstripe goby</name>
    <dbReference type="NCBI Taxonomy" id="88201"/>
    <lineage>
        <taxon>Eukaryota</taxon>
        <taxon>Metazoa</taxon>
        <taxon>Chordata</taxon>
        <taxon>Craniata</taxon>
        <taxon>Vertebrata</taxon>
        <taxon>Euteleostomi</taxon>
        <taxon>Actinopterygii</taxon>
        <taxon>Neopterygii</taxon>
        <taxon>Teleostei</taxon>
        <taxon>Neoteleostei</taxon>
        <taxon>Acanthomorphata</taxon>
        <taxon>Gobiaria</taxon>
        <taxon>Gobiiformes</taxon>
        <taxon>Gobioidei</taxon>
        <taxon>Gobiidae</taxon>
        <taxon>Gobionellinae</taxon>
        <taxon>Mugilogobius</taxon>
    </lineage>
</organism>
<dbReference type="EMBL" id="JBBPFD010000280">
    <property type="protein sequence ID" value="KAK7879346.1"/>
    <property type="molecule type" value="Genomic_DNA"/>
</dbReference>
<gene>
    <name evidence="2" type="ORF">WMY93_033876</name>
</gene>
<accession>A0AAW0MJB8</accession>
<dbReference type="Proteomes" id="UP001460270">
    <property type="component" value="Unassembled WGS sequence"/>
</dbReference>
<protein>
    <submittedName>
        <fullName evidence="2">Uncharacterized protein</fullName>
    </submittedName>
</protein>
<evidence type="ECO:0000313" key="2">
    <source>
        <dbReference type="EMBL" id="KAK7879346.1"/>
    </source>
</evidence>
<feature type="region of interest" description="Disordered" evidence="1">
    <location>
        <begin position="1"/>
        <end position="114"/>
    </location>
</feature>
<name>A0AAW0MJB8_9GOBI</name>